<dbReference type="AlphaFoldDB" id="A0A165WYU5"/>
<feature type="region of interest" description="Disordered" evidence="1">
    <location>
        <begin position="181"/>
        <end position="208"/>
    </location>
</feature>
<name>A0A165WYU5_9AGAM</name>
<organism evidence="2 3">
    <name type="scientific">Sistotremastrum suecicum HHB10207 ss-3</name>
    <dbReference type="NCBI Taxonomy" id="1314776"/>
    <lineage>
        <taxon>Eukaryota</taxon>
        <taxon>Fungi</taxon>
        <taxon>Dikarya</taxon>
        <taxon>Basidiomycota</taxon>
        <taxon>Agaricomycotina</taxon>
        <taxon>Agaricomycetes</taxon>
        <taxon>Sistotremastrales</taxon>
        <taxon>Sistotremastraceae</taxon>
        <taxon>Sistotremastrum</taxon>
    </lineage>
</organism>
<evidence type="ECO:0000313" key="3">
    <source>
        <dbReference type="Proteomes" id="UP000076798"/>
    </source>
</evidence>
<evidence type="ECO:0000313" key="2">
    <source>
        <dbReference type="EMBL" id="KZT31662.1"/>
    </source>
</evidence>
<dbReference type="OrthoDB" id="1920326at2759"/>
<keyword evidence="3" id="KW-1185">Reference proteome</keyword>
<reference evidence="2 3" key="1">
    <citation type="journal article" date="2016" name="Mol. Biol. Evol.">
        <title>Comparative Genomics of Early-Diverging Mushroom-Forming Fungi Provides Insights into the Origins of Lignocellulose Decay Capabilities.</title>
        <authorList>
            <person name="Nagy L.G."/>
            <person name="Riley R."/>
            <person name="Tritt A."/>
            <person name="Adam C."/>
            <person name="Daum C."/>
            <person name="Floudas D."/>
            <person name="Sun H."/>
            <person name="Yadav J.S."/>
            <person name="Pangilinan J."/>
            <person name="Larsson K.H."/>
            <person name="Matsuura K."/>
            <person name="Barry K."/>
            <person name="Labutti K."/>
            <person name="Kuo R."/>
            <person name="Ohm R.A."/>
            <person name="Bhattacharya S.S."/>
            <person name="Shirouzu T."/>
            <person name="Yoshinaga Y."/>
            <person name="Martin F.M."/>
            <person name="Grigoriev I.V."/>
            <person name="Hibbett D.S."/>
        </authorList>
    </citation>
    <scope>NUCLEOTIDE SEQUENCE [LARGE SCALE GENOMIC DNA]</scope>
    <source>
        <strain evidence="2 3">HHB10207 ss-3</strain>
    </source>
</reference>
<evidence type="ECO:0000256" key="1">
    <source>
        <dbReference type="SAM" id="MobiDB-lite"/>
    </source>
</evidence>
<accession>A0A165WYU5</accession>
<sequence>MIGFVAAKDWPFLSFLYAIQDYVRDAANDQHHQVNYLQFARDWNTTADGSDRFYVTAEILAGYGKSWGKSNNIAASQEIMAAELKATARTQTAFQAENSQFPVFLQGHPTAPQPQQGVRESFNSLAGSSISDLPAISHPIPIRPPASPPRQNVQIDRADAMIDNNVHAFDLQTNDQNLPYETEVQENPGPGPQTLKRRREVVASGKRK</sequence>
<gene>
    <name evidence="2" type="ORF">SISSUDRAFT_1038282</name>
</gene>
<dbReference type="Proteomes" id="UP000076798">
    <property type="component" value="Unassembled WGS sequence"/>
</dbReference>
<dbReference type="STRING" id="1314776.A0A165WYU5"/>
<dbReference type="EMBL" id="KV428496">
    <property type="protein sequence ID" value="KZT31662.1"/>
    <property type="molecule type" value="Genomic_DNA"/>
</dbReference>
<proteinExistence type="predicted"/>
<feature type="compositionally biased region" description="Basic residues" evidence="1">
    <location>
        <begin position="195"/>
        <end position="208"/>
    </location>
</feature>
<protein>
    <submittedName>
        <fullName evidence="2">Uncharacterized protein</fullName>
    </submittedName>
</protein>
<feature type="non-terminal residue" evidence="2">
    <location>
        <position position="208"/>
    </location>
</feature>